<dbReference type="Pfam" id="PF03544">
    <property type="entry name" value="TonB_C"/>
    <property type="match status" value="1"/>
</dbReference>
<dbReference type="EMBL" id="JBIGIA010000004">
    <property type="protein sequence ID" value="MFG6456545.1"/>
    <property type="molecule type" value="Genomic_DNA"/>
</dbReference>
<name>A0ABW7G3R1_9BURK</name>
<keyword evidence="3" id="KW-1133">Transmembrane helix</keyword>
<dbReference type="SUPFAM" id="SSF74653">
    <property type="entry name" value="TolA/TonB C-terminal domain"/>
    <property type="match status" value="1"/>
</dbReference>
<comment type="subcellular location">
    <subcellularLocation>
        <location evidence="1">Membrane</location>
        <topology evidence="1">Single-pass membrane protein</topology>
    </subcellularLocation>
</comment>
<evidence type="ECO:0000256" key="2">
    <source>
        <dbReference type="ARBA" id="ARBA00022692"/>
    </source>
</evidence>
<evidence type="ECO:0000313" key="8">
    <source>
        <dbReference type="Proteomes" id="UP001606305"/>
    </source>
</evidence>
<dbReference type="InterPro" id="IPR037682">
    <property type="entry name" value="TonB_C"/>
</dbReference>
<keyword evidence="8" id="KW-1185">Reference proteome</keyword>
<keyword evidence="2" id="KW-0812">Transmembrane</keyword>
<evidence type="ECO:0000256" key="5">
    <source>
        <dbReference type="SAM" id="MobiDB-lite"/>
    </source>
</evidence>
<keyword evidence="4" id="KW-0472">Membrane</keyword>
<evidence type="ECO:0000256" key="4">
    <source>
        <dbReference type="ARBA" id="ARBA00023136"/>
    </source>
</evidence>
<comment type="caution">
    <text evidence="7">The sequence shown here is derived from an EMBL/GenBank/DDBJ whole genome shotgun (WGS) entry which is preliminary data.</text>
</comment>
<evidence type="ECO:0000313" key="7">
    <source>
        <dbReference type="EMBL" id="MFG6456545.1"/>
    </source>
</evidence>
<reference evidence="7 8" key="1">
    <citation type="submission" date="2024-09" db="EMBL/GenBank/DDBJ databases">
        <title>Novel species of the genus Pelomonas and Roseateles isolated from streams.</title>
        <authorList>
            <person name="Lu H."/>
        </authorList>
    </citation>
    <scope>NUCLEOTIDE SEQUENCE [LARGE SCALE GENOMIC DNA]</scope>
    <source>
        <strain evidence="7 8">BYS96W</strain>
    </source>
</reference>
<gene>
    <name evidence="7" type="ORF">ACG00X_06835</name>
</gene>
<dbReference type="RefSeq" id="WP_394487302.1">
    <property type="nucleotide sequence ID" value="NZ_JBIGIA010000004.1"/>
</dbReference>
<protein>
    <submittedName>
        <fullName evidence="7">TonB family protein</fullName>
    </submittedName>
</protein>
<feature type="region of interest" description="Disordered" evidence="5">
    <location>
        <begin position="1"/>
        <end position="42"/>
    </location>
</feature>
<evidence type="ECO:0000256" key="3">
    <source>
        <dbReference type="ARBA" id="ARBA00022989"/>
    </source>
</evidence>
<feature type="domain" description="TonB C-terminal" evidence="6">
    <location>
        <begin position="69"/>
        <end position="123"/>
    </location>
</feature>
<sequence length="130" mass="13654">MAAASKPDAQQSTLLASASPTPAPAAPLPTAARVAEPPAVEEEEEVPLKLLLRVNPSIPRQLQQTSFTSGYARVKFTVAPDGSVASAETLAASHSRLGTASVDAVKQWRFSPIPTAREVAVEFAFNNSED</sequence>
<dbReference type="NCBIfam" id="TIGR01352">
    <property type="entry name" value="tonB_Cterm"/>
    <property type="match status" value="1"/>
</dbReference>
<feature type="compositionally biased region" description="Low complexity" evidence="5">
    <location>
        <begin position="28"/>
        <end position="38"/>
    </location>
</feature>
<evidence type="ECO:0000259" key="6">
    <source>
        <dbReference type="Pfam" id="PF03544"/>
    </source>
</evidence>
<evidence type="ECO:0000256" key="1">
    <source>
        <dbReference type="ARBA" id="ARBA00004167"/>
    </source>
</evidence>
<proteinExistence type="predicted"/>
<dbReference type="InterPro" id="IPR006260">
    <property type="entry name" value="TonB/TolA_C"/>
</dbReference>
<dbReference type="Gene3D" id="3.30.2420.10">
    <property type="entry name" value="TonB"/>
    <property type="match status" value="1"/>
</dbReference>
<organism evidence="7 8">
    <name type="scientific">Pelomonas nitida</name>
    <dbReference type="NCBI Taxonomy" id="3299027"/>
    <lineage>
        <taxon>Bacteria</taxon>
        <taxon>Pseudomonadati</taxon>
        <taxon>Pseudomonadota</taxon>
        <taxon>Betaproteobacteria</taxon>
        <taxon>Burkholderiales</taxon>
        <taxon>Sphaerotilaceae</taxon>
        <taxon>Roseateles</taxon>
    </lineage>
</organism>
<dbReference type="Proteomes" id="UP001606305">
    <property type="component" value="Unassembled WGS sequence"/>
</dbReference>
<accession>A0ABW7G3R1</accession>